<keyword evidence="4" id="KW-1185">Reference proteome</keyword>
<evidence type="ECO:0000313" key="4">
    <source>
        <dbReference type="Proteomes" id="UP001529369"/>
    </source>
</evidence>
<comment type="caution">
    <text evidence="3">The sequence shown here is derived from an EMBL/GenBank/DDBJ whole genome shotgun (WGS) entry which is preliminary data.</text>
</comment>
<name>A0ABT7ZZJ5_9PROT</name>
<protein>
    <submittedName>
        <fullName evidence="3">Uncharacterized protein</fullName>
    </submittedName>
</protein>
<feature type="region of interest" description="Disordered" evidence="1">
    <location>
        <begin position="61"/>
        <end position="100"/>
    </location>
</feature>
<evidence type="ECO:0000256" key="2">
    <source>
        <dbReference type="SAM" id="SignalP"/>
    </source>
</evidence>
<dbReference type="EMBL" id="JAUFPN010000006">
    <property type="protein sequence ID" value="MDN3562884.1"/>
    <property type="molecule type" value="Genomic_DNA"/>
</dbReference>
<dbReference type="Proteomes" id="UP001529369">
    <property type="component" value="Unassembled WGS sequence"/>
</dbReference>
<dbReference type="RefSeq" id="WP_290314606.1">
    <property type="nucleotide sequence ID" value="NZ_JAUFPN010000006.1"/>
</dbReference>
<feature type="chain" id="PRO_5045408638" evidence="2">
    <location>
        <begin position="28"/>
        <end position="100"/>
    </location>
</feature>
<feature type="signal peptide" evidence="2">
    <location>
        <begin position="1"/>
        <end position="27"/>
    </location>
</feature>
<feature type="region of interest" description="Disordered" evidence="1">
    <location>
        <begin position="24"/>
        <end position="46"/>
    </location>
</feature>
<sequence length="100" mass="10487">MVETSRLRRGLMGVVLALAGLAGPAAAQGPTRAAPPPGQPTLQTEPGDFWADVKAWNEQARRRVNRGGGREAAADPAAPRPAAPRRPAERRPRPPAASPN</sequence>
<accession>A0ABT7ZZJ5</accession>
<organism evidence="3 4">
    <name type="scientific">Paeniroseomonas aquatica</name>
    <dbReference type="NCBI Taxonomy" id="373043"/>
    <lineage>
        <taxon>Bacteria</taxon>
        <taxon>Pseudomonadati</taxon>
        <taxon>Pseudomonadota</taxon>
        <taxon>Alphaproteobacteria</taxon>
        <taxon>Acetobacterales</taxon>
        <taxon>Acetobacteraceae</taxon>
        <taxon>Paeniroseomonas</taxon>
    </lineage>
</organism>
<reference evidence="4" key="1">
    <citation type="journal article" date="2019" name="Int. J. Syst. Evol. Microbiol.">
        <title>The Global Catalogue of Microorganisms (GCM) 10K type strain sequencing project: providing services to taxonomists for standard genome sequencing and annotation.</title>
        <authorList>
            <consortium name="The Broad Institute Genomics Platform"/>
            <consortium name="The Broad Institute Genome Sequencing Center for Infectious Disease"/>
            <person name="Wu L."/>
            <person name="Ma J."/>
        </authorList>
    </citation>
    <scope>NUCLEOTIDE SEQUENCE [LARGE SCALE GENOMIC DNA]</scope>
    <source>
        <strain evidence="4">CECT 7131</strain>
    </source>
</reference>
<evidence type="ECO:0000256" key="1">
    <source>
        <dbReference type="SAM" id="MobiDB-lite"/>
    </source>
</evidence>
<proteinExistence type="predicted"/>
<keyword evidence="2" id="KW-0732">Signal</keyword>
<evidence type="ECO:0000313" key="3">
    <source>
        <dbReference type="EMBL" id="MDN3562884.1"/>
    </source>
</evidence>
<gene>
    <name evidence="3" type="ORF">QWZ14_00610</name>
</gene>